<evidence type="ECO:0000256" key="4">
    <source>
        <dbReference type="ARBA" id="ARBA00022801"/>
    </source>
</evidence>
<dbReference type="Pfam" id="PF02586">
    <property type="entry name" value="SRAP"/>
    <property type="match status" value="1"/>
</dbReference>
<keyword evidence="10" id="KW-1185">Reference proteome</keyword>
<dbReference type="GO" id="GO:0003697">
    <property type="term" value="F:single-stranded DNA binding"/>
    <property type="evidence" value="ECO:0007669"/>
    <property type="project" value="InterPro"/>
</dbReference>
<gene>
    <name evidence="9" type="ORF">GCM10011312_08040</name>
</gene>
<dbReference type="PANTHER" id="PTHR13604:SF0">
    <property type="entry name" value="ABASIC SITE PROCESSING PROTEIN HMCES"/>
    <property type="match status" value="1"/>
</dbReference>
<evidence type="ECO:0000256" key="3">
    <source>
        <dbReference type="ARBA" id="ARBA00022763"/>
    </source>
</evidence>
<protein>
    <recommendedName>
        <fullName evidence="8">Abasic site processing protein</fullName>
        <ecNumber evidence="8">3.4.-.-</ecNumber>
    </recommendedName>
</protein>
<dbReference type="AlphaFoldDB" id="A0A8J2Y5M7"/>
<dbReference type="GO" id="GO:0008233">
    <property type="term" value="F:peptidase activity"/>
    <property type="evidence" value="ECO:0007669"/>
    <property type="project" value="UniProtKB-KW"/>
</dbReference>
<keyword evidence="4 8" id="KW-0378">Hydrolase</keyword>
<dbReference type="Proteomes" id="UP000652231">
    <property type="component" value="Unassembled WGS sequence"/>
</dbReference>
<dbReference type="EMBL" id="BMGK01000003">
    <property type="protein sequence ID" value="GGD86396.1"/>
    <property type="molecule type" value="Genomic_DNA"/>
</dbReference>
<dbReference type="GO" id="GO:0016829">
    <property type="term" value="F:lyase activity"/>
    <property type="evidence" value="ECO:0007669"/>
    <property type="project" value="UniProtKB-KW"/>
</dbReference>
<dbReference type="RefSeq" id="WP_188439749.1">
    <property type="nucleotide sequence ID" value="NZ_BMGK01000003.1"/>
</dbReference>
<evidence type="ECO:0000256" key="2">
    <source>
        <dbReference type="ARBA" id="ARBA00022670"/>
    </source>
</evidence>
<sequence length="245" mass="29244">MCYDISLTKSKKSIENFYKAHDLQFNPPLVYESYFHQRGFWHQNIYIIPQQQPEEIVPATWGLIPPQMYEFIDDYQKRNHNLNARSESLWKVSEWVQCMPKNRCLIIADGFFEPHHRGEEIVPYYCYIPDKDSEDNRKIFVFAGIYTEIPSDAYTASIITVPANSLFEKVHNSANRMPLVLDEEFHQEWLRFDTTKEKLKELMKFGFTKDEFQVHSVNKNLYKNKNPNNPETIKYVEYPSLFDDF</sequence>
<dbReference type="GO" id="GO:0106300">
    <property type="term" value="P:protein-DNA covalent cross-linking repair"/>
    <property type="evidence" value="ECO:0007669"/>
    <property type="project" value="InterPro"/>
</dbReference>
<dbReference type="PANTHER" id="PTHR13604">
    <property type="entry name" value="DC12-RELATED"/>
    <property type="match status" value="1"/>
</dbReference>
<evidence type="ECO:0000256" key="5">
    <source>
        <dbReference type="ARBA" id="ARBA00023124"/>
    </source>
</evidence>
<dbReference type="EC" id="3.4.-.-" evidence="8"/>
<evidence type="ECO:0000256" key="8">
    <source>
        <dbReference type="RuleBase" id="RU364100"/>
    </source>
</evidence>
<dbReference type="InterPro" id="IPR003738">
    <property type="entry name" value="SRAP"/>
</dbReference>
<keyword evidence="7" id="KW-0456">Lyase</keyword>
<evidence type="ECO:0000313" key="9">
    <source>
        <dbReference type="EMBL" id="GGD86396.1"/>
    </source>
</evidence>
<keyword evidence="5" id="KW-0190">Covalent protein-DNA linkage</keyword>
<dbReference type="GO" id="GO:0006508">
    <property type="term" value="P:proteolysis"/>
    <property type="evidence" value="ECO:0007669"/>
    <property type="project" value="UniProtKB-KW"/>
</dbReference>
<evidence type="ECO:0000313" key="10">
    <source>
        <dbReference type="Proteomes" id="UP000652231"/>
    </source>
</evidence>
<reference evidence="9" key="1">
    <citation type="journal article" date="2014" name="Int. J. Syst. Evol. Microbiol.">
        <title>Complete genome sequence of Corynebacterium casei LMG S-19264T (=DSM 44701T), isolated from a smear-ripened cheese.</title>
        <authorList>
            <consortium name="US DOE Joint Genome Institute (JGI-PGF)"/>
            <person name="Walter F."/>
            <person name="Albersmeier A."/>
            <person name="Kalinowski J."/>
            <person name="Ruckert C."/>
        </authorList>
    </citation>
    <scope>NUCLEOTIDE SEQUENCE</scope>
    <source>
        <strain evidence="9">CGMCC 1.12924</strain>
    </source>
</reference>
<comment type="similarity">
    <text evidence="1 8">Belongs to the SOS response-associated peptidase family.</text>
</comment>
<evidence type="ECO:0000256" key="6">
    <source>
        <dbReference type="ARBA" id="ARBA00023125"/>
    </source>
</evidence>
<dbReference type="SUPFAM" id="SSF143081">
    <property type="entry name" value="BB1717-like"/>
    <property type="match status" value="1"/>
</dbReference>
<dbReference type="InterPro" id="IPR036590">
    <property type="entry name" value="SRAP-like"/>
</dbReference>
<comment type="caution">
    <text evidence="9">The sequence shown here is derived from an EMBL/GenBank/DDBJ whole genome shotgun (WGS) entry which is preliminary data.</text>
</comment>
<evidence type="ECO:0000256" key="7">
    <source>
        <dbReference type="ARBA" id="ARBA00023239"/>
    </source>
</evidence>
<reference evidence="9" key="2">
    <citation type="submission" date="2020-09" db="EMBL/GenBank/DDBJ databases">
        <authorList>
            <person name="Sun Q."/>
            <person name="Zhou Y."/>
        </authorList>
    </citation>
    <scope>NUCLEOTIDE SEQUENCE</scope>
    <source>
        <strain evidence="9">CGMCC 1.12924</strain>
    </source>
</reference>
<accession>A0A8J2Y5M7</accession>
<name>A0A8J2Y5M7_9FLAO</name>
<dbReference type="Gene3D" id="3.90.1680.10">
    <property type="entry name" value="SOS response associated peptidase-like"/>
    <property type="match status" value="1"/>
</dbReference>
<keyword evidence="3" id="KW-0227">DNA damage</keyword>
<keyword evidence="6" id="KW-0238">DNA-binding</keyword>
<proteinExistence type="inferred from homology"/>
<keyword evidence="2 8" id="KW-0645">Protease</keyword>
<organism evidence="9 10">
    <name type="scientific">Planktosalinus lacus</name>
    <dbReference type="NCBI Taxonomy" id="1526573"/>
    <lineage>
        <taxon>Bacteria</taxon>
        <taxon>Pseudomonadati</taxon>
        <taxon>Bacteroidota</taxon>
        <taxon>Flavobacteriia</taxon>
        <taxon>Flavobacteriales</taxon>
        <taxon>Flavobacteriaceae</taxon>
        <taxon>Planktosalinus</taxon>
    </lineage>
</organism>
<evidence type="ECO:0000256" key="1">
    <source>
        <dbReference type="ARBA" id="ARBA00008136"/>
    </source>
</evidence>